<dbReference type="Proteomes" id="UP000887574">
    <property type="component" value="Unplaced"/>
</dbReference>
<comment type="subunit">
    <text evidence="11">Part of a TFIID-containing RNA polymerase II pre-initiation complex that is composed of TBP and at least GTF2A1, GTF2A2, GTF2E1, GTF2E2, GTF2F1, GTF2H2, GTF2H3, GTF2H4, GTF2H5, GTF2B, TCEA1, ERCC2, ERCC3, TAF1, TAF2, TAF3, TAF4, TAF5, TAF6, TAF7, TAF8, TAF9, TAF10, TAF11, TAF12 and TAF13. Component of the 7-subunit TFIIH core complex composed of XPB/ERCC3, XPD/ERCC2, GTF2H1, GTF2H2, GTF2H3, GTF2H4 and GTF2H5, which is active in NER. The core complex associates with the 3-subunit CDK-activating kinase (CAK) module composed of CCNH/cyclin H, CDK7 and MNAT1 to form the 10-subunit holoenzyme (holo-TFIIH) active in transcription. Interacts with RARA; the interaction requires prior phosphorylation of RARA on 'Ser-369' which then enhances interaction of RARA with CDK7.</text>
</comment>
<evidence type="ECO:0000256" key="8">
    <source>
        <dbReference type="ARBA" id="ARBA00023163"/>
    </source>
</evidence>
<evidence type="ECO:0000256" key="3">
    <source>
        <dbReference type="ARBA" id="ARBA00022723"/>
    </source>
</evidence>
<dbReference type="InterPro" id="IPR004600">
    <property type="entry name" value="TFIIH_Tfb4/GTF2H3"/>
</dbReference>
<keyword evidence="4 11" id="KW-0227">DNA damage</keyword>
<dbReference type="GO" id="GO:0006355">
    <property type="term" value="P:regulation of DNA-templated transcription"/>
    <property type="evidence" value="ECO:0007669"/>
    <property type="project" value="InterPro"/>
</dbReference>
<organism evidence="12 13">
    <name type="scientific">Ditylenchus dipsaci</name>
    <dbReference type="NCBI Taxonomy" id="166011"/>
    <lineage>
        <taxon>Eukaryota</taxon>
        <taxon>Metazoa</taxon>
        <taxon>Ecdysozoa</taxon>
        <taxon>Nematoda</taxon>
        <taxon>Chromadorea</taxon>
        <taxon>Rhabditida</taxon>
        <taxon>Tylenchina</taxon>
        <taxon>Tylenchomorpha</taxon>
        <taxon>Sphaerularioidea</taxon>
        <taxon>Anguinidae</taxon>
        <taxon>Anguininae</taxon>
        <taxon>Ditylenchus</taxon>
    </lineage>
</organism>
<evidence type="ECO:0000256" key="9">
    <source>
        <dbReference type="ARBA" id="ARBA00023204"/>
    </source>
</evidence>
<keyword evidence="12" id="KW-1185">Reference proteome</keyword>
<proteinExistence type="inferred from homology"/>
<dbReference type="GO" id="GO:0000439">
    <property type="term" value="C:transcription factor TFIIH core complex"/>
    <property type="evidence" value="ECO:0007669"/>
    <property type="project" value="UniProtKB-UniRule"/>
</dbReference>
<dbReference type="GO" id="GO:0005675">
    <property type="term" value="C:transcription factor TFIIH holo complex"/>
    <property type="evidence" value="ECO:0007669"/>
    <property type="project" value="UniProtKB-UniRule"/>
</dbReference>
<dbReference type="GO" id="GO:0006289">
    <property type="term" value="P:nucleotide-excision repair"/>
    <property type="evidence" value="ECO:0007669"/>
    <property type="project" value="UniProtKB-UniRule"/>
</dbReference>
<evidence type="ECO:0000313" key="13">
    <source>
        <dbReference type="WBParaSite" id="jg9906.1"/>
    </source>
</evidence>
<comment type="subcellular location">
    <subcellularLocation>
        <location evidence="1 11">Nucleus</location>
    </subcellularLocation>
</comment>
<evidence type="ECO:0000256" key="7">
    <source>
        <dbReference type="ARBA" id="ARBA00023015"/>
    </source>
</evidence>
<keyword evidence="5 11" id="KW-0863">Zinc-finger</keyword>
<comment type="similarity">
    <text evidence="2 11">Belongs to the TFB4 family.</text>
</comment>
<dbReference type="PANTHER" id="PTHR12831:SF0">
    <property type="entry name" value="GENERAL TRANSCRIPTION FACTOR IIH SUBUNIT 3"/>
    <property type="match status" value="1"/>
</dbReference>
<evidence type="ECO:0000313" key="12">
    <source>
        <dbReference type="Proteomes" id="UP000887574"/>
    </source>
</evidence>
<keyword evidence="3 11" id="KW-0479">Metal-binding</keyword>
<evidence type="ECO:0000256" key="4">
    <source>
        <dbReference type="ARBA" id="ARBA00022763"/>
    </source>
</evidence>
<protein>
    <recommendedName>
        <fullName evidence="11">General transcription factor IIH subunit 3</fullName>
    </recommendedName>
    <alternativeName>
        <fullName evidence="11">General transcription factor IIH polypeptide 3</fullName>
    </alternativeName>
</protein>
<evidence type="ECO:0000256" key="10">
    <source>
        <dbReference type="ARBA" id="ARBA00023242"/>
    </source>
</evidence>
<keyword evidence="10 11" id="KW-0539">Nucleus</keyword>
<evidence type="ECO:0000256" key="11">
    <source>
        <dbReference type="RuleBase" id="RU368090"/>
    </source>
</evidence>
<keyword evidence="8 11" id="KW-0804">Transcription</keyword>
<accession>A0A915EWZ4</accession>
<dbReference type="Pfam" id="PF03850">
    <property type="entry name" value="Tfb4"/>
    <property type="match status" value="1"/>
</dbReference>
<reference evidence="13" key="1">
    <citation type="submission" date="2022-11" db="UniProtKB">
        <authorList>
            <consortium name="WormBaseParasite"/>
        </authorList>
    </citation>
    <scope>IDENTIFICATION</scope>
</reference>
<evidence type="ECO:0000256" key="6">
    <source>
        <dbReference type="ARBA" id="ARBA00022833"/>
    </source>
</evidence>
<dbReference type="PANTHER" id="PTHR12831">
    <property type="entry name" value="TRANSCRIPTION INITIATION FACTOR IIH TFIIH , POLYPEPTIDE 3-RELATED"/>
    <property type="match status" value="1"/>
</dbReference>
<dbReference type="InterPro" id="IPR036465">
    <property type="entry name" value="vWFA_dom_sf"/>
</dbReference>
<keyword evidence="7 11" id="KW-0805">Transcription regulation</keyword>
<dbReference type="AlphaFoldDB" id="A0A915EWZ4"/>
<evidence type="ECO:0000256" key="2">
    <source>
        <dbReference type="ARBA" id="ARBA00005273"/>
    </source>
</evidence>
<dbReference type="WBParaSite" id="jg9906.1">
    <property type="protein sequence ID" value="jg9906.1"/>
    <property type="gene ID" value="jg9906"/>
</dbReference>
<keyword evidence="6 11" id="KW-0862">Zinc</keyword>
<evidence type="ECO:0000256" key="5">
    <source>
        <dbReference type="ARBA" id="ARBA00022771"/>
    </source>
</evidence>
<sequence>MSFLSVIVDCNWNWGLLLEKNNGLETFQSVLSSIVAFCNAHLLFSLNNRFDEQNFSPTDNAVEIIESKLREAVLRAVDSMEEMGGPSGSCYAAAVSLAICAFQRYSKELLNPTGRIVIINLTKDLSAEQNSLMNLFFTANQHSVAVDVAFLNGSVPILQQACDITSGTHMLVDKPEQLIQHLMEHCLVNSQECREAFAVKNDADVDYRATCHCHNKLVSIGWVCSVCLSVHCQFLPFCTTCNVVFALTAGQKKTRKRKKDE</sequence>
<keyword evidence="9 11" id="KW-0234">DNA repair</keyword>
<dbReference type="GO" id="GO:0008270">
    <property type="term" value="F:zinc ion binding"/>
    <property type="evidence" value="ECO:0007669"/>
    <property type="project" value="UniProtKB-KW"/>
</dbReference>
<dbReference type="Gene3D" id="3.40.50.410">
    <property type="entry name" value="von Willebrand factor, type A domain"/>
    <property type="match status" value="1"/>
</dbReference>
<name>A0A915EWZ4_9BILA</name>
<evidence type="ECO:0000256" key="1">
    <source>
        <dbReference type="ARBA" id="ARBA00004123"/>
    </source>
</evidence>
<comment type="function">
    <text evidence="11">Component of the general transcription and DNA repair factor IIH (TFIIH) core complex, which is involved in general and transcription-coupled nucleotide excision repair (NER) of damaged DNA and, when complexed to CAK, in RNA transcription by RNA polymerase II. In NER, TFIIH acts by opening DNA around the lesion to allow the excision of the damaged oligonucleotide and its replacement by a new DNA fragment. In transcription, TFIIH has an essential role in transcription initiation. When the pre-initiation complex (PIC) has been established, TFIIH is required for promoter opening and promoter escape. Phosphorylation of the C-terminal tail (CTD) of the largest subunit of RNA polymerase II by the kinase module CAK controls the initiation of transcription.</text>
</comment>